<name>A0A553NDH8_TIGCA</name>
<dbReference type="AlphaFoldDB" id="A0A553NDH8"/>
<feature type="domain" description="DUF3752" evidence="2">
    <location>
        <begin position="24"/>
        <end position="171"/>
    </location>
</feature>
<evidence type="ECO:0000313" key="4">
    <source>
        <dbReference type="Proteomes" id="UP000318571"/>
    </source>
</evidence>
<reference evidence="3 4" key="1">
    <citation type="journal article" date="2018" name="Nat. Ecol. Evol.">
        <title>Genomic signatures of mitonuclear coevolution across populations of Tigriopus californicus.</title>
        <authorList>
            <person name="Barreto F.S."/>
            <person name="Watson E.T."/>
            <person name="Lima T.G."/>
            <person name="Willett C.S."/>
            <person name="Edmands S."/>
            <person name="Li W."/>
            <person name="Burton R.S."/>
        </authorList>
    </citation>
    <scope>NUCLEOTIDE SEQUENCE [LARGE SCALE GENOMIC DNA]</scope>
    <source>
        <strain evidence="3 4">San Diego</strain>
    </source>
</reference>
<dbReference type="STRING" id="6832.A0A553NDH8"/>
<feature type="region of interest" description="Disordered" evidence="1">
    <location>
        <begin position="98"/>
        <end position="146"/>
    </location>
</feature>
<keyword evidence="4" id="KW-1185">Reference proteome</keyword>
<dbReference type="PANTHER" id="PTHR46370">
    <property type="entry name" value="GPALPP MOTIFS-CONTAINING PROTEIN 1"/>
    <property type="match status" value="1"/>
</dbReference>
<dbReference type="PANTHER" id="PTHR46370:SF1">
    <property type="entry name" value="GPALPP MOTIFS-CONTAINING PROTEIN 1"/>
    <property type="match status" value="1"/>
</dbReference>
<sequence>MKDRLEGKDRPEVKGRETWMLELPPERTKNFGMGPRQFSKSTKDKPKGDRSGWTDTPEIKARKARGEYVEEVTTNSAEPDEDVFAYLASLKRDEAMDKVAHQLRDKRGSESLMEEHTRKKSQPKKGQSGTTGPTKERRSFDRDIDLQANQFDNAQKEMMLKKARQLNDRFSGGSQKYL</sequence>
<dbReference type="Pfam" id="PF12572">
    <property type="entry name" value="DUF3752"/>
    <property type="match status" value="1"/>
</dbReference>
<dbReference type="InterPro" id="IPR022226">
    <property type="entry name" value="DUF3752"/>
</dbReference>
<organism evidence="3 4">
    <name type="scientific">Tigriopus californicus</name>
    <name type="common">Marine copepod</name>
    <dbReference type="NCBI Taxonomy" id="6832"/>
    <lineage>
        <taxon>Eukaryota</taxon>
        <taxon>Metazoa</taxon>
        <taxon>Ecdysozoa</taxon>
        <taxon>Arthropoda</taxon>
        <taxon>Crustacea</taxon>
        <taxon>Multicrustacea</taxon>
        <taxon>Hexanauplia</taxon>
        <taxon>Copepoda</taxon>
        <taxon>Harpacticoida</taxon>
        <taxon>Harpacticidae</taxon>
        <taxon>Tigriopus</taxon>
    </lineage>
</organism>
<feature type="region of interest" description="Disordered" evidence="1">
    <location>
        <begin position="1"/>
        <end position="81"/>
    </location>
</feature>
<feature type="compositionally biased region" description="Basic and acidic residues" evidence="1">
    <location>
        <begin position="98"/>
        <end position="117"/>
    </location>
</feature>
<feature type="compositionally biased region" description="Basic and acidic residues" evidence="1">
    <location>
        <begin position="1"/>
        <end position="29"/>
    </location>
</feature>
<protein>
    <recommendedName>
        <fullName evidence="2">DUF3752 domain-containing protein</fullName>
    </recommendedName>
</protein>
<feature type="compositionally biased region" description="Basic and acidic residues" evidence="1">
    <location>
        <begin position="134"/>
        <end position="145"/>
    </location>
</feature>
<dbReference type="InterPro" id="IPR046331">
    <property type="entry name" value="GPAM1-like"/>
</dbReference>
<feature type="compositionally biased region" description="Basic and acidic residues" evidence="1">
    <location>
        <begin position="41"/>
        <end position="68"/>
    </location>
</feature>
<gene>
    <name evidence="3" type="ORF">TCAL_00401</name>
</gene>
<dbReference type="EMBL" id="VCGU01000458">
    <property type="protein sequence ID" value="TRY63502.1"/>
    <property type="molecule type" value="Genomic_DNA"/>
</dbReference>
<proteinExistence type="predicted"/>
<evidence type="ECO:0000313" key="3">
    <source>
        <dbReference type="EMBL" id="TRY63502.1"/>
    </source>
</evidence>
<comment type="caution">
    <text evidence="3">The sequence shown here is derived from an EMBL/GenBank/DDBJ whole genome shotgun (WGS) entry which is preliminary data.</text>
</comment>
<evidence type="ECO:0000256" key="1">
    <source>
        <dbReference type="SAM" id="MobiDB-lite"/>
    </source>
</evidence>
<dbReference type="Proteomes" id="UP000318571">
    <property type="component" value="Chromosome 10"/>
</dbReference>
<evidence type="ECO:0000259" key="2">
    <source>
        <dbReference type="Pfam" id="PF12572"/>
    </source>
</evidence>
<feature type="compositionally biased region" description="Polar residues" evidence="1">
    <location>
        <begin position="124"/>
        <end position="133"/>
    </location>
</feature>
<accession>A0A553NDH8</accession>
<dbReference type="OMA" id="DRERKEC"/>